<gene>
    <name evidence="1" type="ORF">BN578_01300</name>
</gene>
<reference evidence="1" key="1">
    <citation type="submission" date="2012-11" db="EMBL/GenBank/DDBJ databases">
        <title>Dependencies among metagenomic species, viruses, plasmids and units of genetic variation.</title>
        <authorList>
            <person name="Nielsen H.B."/>
            <person name="Almeida M."/>
            <person name="Juncker A.S."/>
            <person name="Rasmussen S."/>
            <person name="Li J."/>
            <person name="Sunagawa S."/>
            <person name="Plichta D."/>
            <person name="Gautier L."/>
            <person name="Le Chatelier E."/>
            <person name="Peletier E."/>
            <person name="Bonde I."/>
            <person name="Nielsen T."/>
            <person name="Manichanh C."/>
            <person name="Arumugam M."/>
            <person name="Batto J."/>
            <person name="Santos M.B.Q.D."/>
            <person name="Blom N."/>
            <person name="Borruel N."/>
            <person name="Burgdorf K.S."/>
            <person name="Boumezbeur F."/>
            <person name="Casellas F."/>
            <person name="Dore J."/>
            <person name="Guarner F."/>
            <person name="Hansen T."/>
            <person name="Hildebrand F."/>
            <person name="Kaas R.S."/>
            <person name="Kennedy S."/>
            <person name="Kristiansen K."/>
            <person name="Kultima J.R."/>
            <person name="Leonard P."/>
            <person name="Levenez F."/>
            <person name="Lund O."/>
            <person name="Moumen B."/>
            <person name="Le Paslier D."/>
            <person name="Pons N."/>
            <person name="Pedersen O."/>
            <person name="Prifti E."/>
            <person name="Qin J."/>
            <person name="Raes J."/>
            <person name="Tap J."/>
            <person name="Tims S."/>
            <person name="Ussery D.W."/>
            <person name="Yamada T."/>
            <person name="MetaHit consortium"/>
            <person name="Renault P."/>
            <person name="Sicheritz-Ponten T."/>
            <person name="Bork P."/>
            <person name="Wang J."/>
            <person name="Brunak S."/>
            <person name="Ehrlich S.D."/>
        </authorList>
    </citation>
    <scope>NUCLEOTIDE SEQUENCE [LARGE SCALE GENOMIC DNA]</scope>
</reference>
<evidence type="ECO:0000313" key="1">
    <source>
        <dbReference type="EMBL" id="CDC06126.1"/>
    </source>
</evidence>
<name>R6NIP9_9FIRM</name>
<proteinExistence type="predicted"/>
<dbReference type="Proteomes" id="UP000018168">
    <property type="component" value="Unassembled WGS sequence"/>
</dbReference>
<comment type="caution">
    <text evidence="1">The sequence shown here is derived from an EMBL/GenBank/DDBJ whole genome shotgun (WGS) entry which is preliminary data.</text>
</comment>
<accession>R6NIP9</accession>
<organism evidence="1 2">
    <name type="scientific">[Clostridium] leptum CAG:27</name>
    <dbReference type="NCBI Taxonomy" id="1263068"/>
    <lineage>
        <taxon>Bacteria</taxon>
        <taxon>Bacillati</taxon>
        <taxon>Bacillota</taxon>
        <taxon>Clostridia</taxon>
        <taxon>Eubacteriales</taxon>
        <taxon>Oscillospiraceae</taxon>
        <taxon>Oscillospiraceae incertae sedis</taxon>
    </lineage>
</organism>
<dbReference type="EMBL" id="CBEP010000143">
    <property type="protein sequence ID" value="CDC06126.1"/>
    <property type="molecule type" value="Genomic_DNA"/>
</dbReference>
<protein>
    <submittedName>
        <fullName evidence="1">Uncharacterized protein</fullName>
    </submittedName>
</protein>
<dbReference type="AlphaFoldDB" id="R6NIP9"/>
<evidence type="ECO:0000313" key="2">
    <source>
        <dbReference type="Proteomes" id="UP000018168"/>
    </source>
</evidence>
<sequence>MYSTYQQYQQRGGKLPESEYQANAQKASELIDYYTMGQAASAETMGPQLSACECDLADIIPTLQRAASGIQSENVDGYSVSFSGQTEANAGVLSVMKRHLSFPVNLLVFSGWSFV</sequence>